<dbReference type="GO" id="GO:0005884">
    <property type="term" value="C:actin filament"/>
    <property type="evidence" value="ECO:0007669"/>
    <property type="project" value="TreeGrafter"/>
</dbReference>
<dbReference type="EMBL" id="LHPG02000005">
    <property type="protein sequence ID" value="PRW58476.1"/>
    <property type="molecule type" value="Genomic_DNA"/>
</dbReference>
<dbReference type="InterPro" id="IPR036770">
    <property type="entry name" value="Ankyrin_rpt-contain_sf"/>
</dbReference>
<gene>
    <name evidence="2" type="ORF">C2E21_2859</name>
</gene>
<dbReference type="GO" id="GO:0030041">
    <property type="term" value="P:actin filament polymerization"/>
    <property type="evidence" value="ECO:0007669"/>
    <property type="project" value="TreeGrafter"/>
</dbReference>
<organism evidence="2 3">
    <name type="scientific">Chlorella sorokiniana</name>
    <name type="common">Freshwater green alga</name>
    <dbReference type="NCBI Taxonomy" id="3076"/>
    <lineage>
        <taxon>Eukaryota</taxon>
        <taxon>Viridiplantae</taxon>
        <taxon>Chlorophyta</taxon>
        <taxon>core chlorophytes</taxon>
        <taxon>Trebouxiophyceae</taxon>
        <taxon>Chlorellales</taxon>
        <taxon>Chlorellaceae</taxon>
        <taxon>Chlorella clade</taxon>
        <taxon>Chlorella</taxon>
    </lineage>
</organism>
<keyword evidence="3" id="KW-1185">Reference proteome</keyword>
<evidence type="ECO:0000313" key="2">
    <source>
        <dbReference type="EMBL" id="PRW58476.1"/>
    </source>
</evidence>
<feature type="compositionally biased region" description="Pro residues" evidence="1">
    <location>
        <begin position="555"/>
        <end position="582"/>
    </location>
</feature>
<dbReference type="Proteomes" id="UP000239899">
    <property type="component" value="Unassembled WGS sequence"/>
</dbReference>
<sequence length="849" mass="88122">MFSLQIEAQCDATGSGAVNSAGCWQAQLTLCGDKECNPALLPPFGAAGSALYDPAHVHTSPFYCSSPAASKPAAKAPTPAQVREMQQVAVHWPPPPPYTLGTAQTIITSDQTSDLTGAIYPGPANKVQVQATCIIEGQYALKDVQNWPAQLQLCGPTGGQECSGISYDAAQPVLIPTKVTENKTSDTYTATYTFEIPDAWKGQPITHRYFLCMYKDEQEKVVQKSGASIDVPSPPRPPAPPPYNIFELLPIGTGSTKTRLGCTCGHITQLRVGFINIPARGTYASTVSFKCSDGQVVQDPAAALNPPPTVQVYNCPGGECTTLTGYFGQPVGSSVGIVGVENLGTATADSSTVACSAGSVFLGVDTARYILGTPLANAARLIRVGCGVPQSPASIPITSSTSQQVIIDGSNGTSDAASTFCRCGWVTGFLVGSVVTTGGKTAVATMGVRCSDGSTWQDPRYGEISTLTTVTVQNSAVLPPGWTRVLARFGKTAGLTTMDEVVGLGVRPANTQGLCQYGLKVMGVKVGRNGPRTMSPYTVRSLTVGCGVAVSCPPPPPAPKPPSPRPPPPVPKPPSPMPPPPSDLTGGVWGDPHFIGFDGSQFDWHGTPGQWADVIHSDAQAFGVSVRVEQGPYKGLTLVRAVAFKSGATVVGAELVQTGNSGAWVIQGKANRVLMEAGTPVALPGGITATVVQGNPGPVAPSMGTFTITGAFGQVTAAQLYRADKPLMTEYFNVQVRLSAPLALPVRGLLAPSYMAALARANARPQAAAVGGARNITFSAEVNAQDGTGCTALYMAVVAERLLEAGADRCLPSVGGGTPVIMASQRGLADCRAWWRRAVLLRWPSVGGA</sequence>
<dbReference type="OrthoDB" id="512001at2759"/>
<dbReference type="SUPFAM" id="SSF48403">
    <property type="entry name" value="Ankyrin repeat"/>
    <property type="match status" value="1"/>
</dbReference>
<evidence type="ECO:0000256" key="1">
    <source>
        <dbReference type="SAM" id="MobiDB-lite"/>
    </source>
</evidence>
<comment type="caution">
    <text evidence="2">The sequence shown here is derived from an EMBL/GenBank/DDBJ whole genome shotgun (WGS) entry which is preliminary data.</text>
</comment>
<dbReference type="AlphaFoldDB" id="A0A2P6TWN3"/>
<name>A0A2P6TWN3_CHLSO</name>
<feature type="region of interest" description="Disordered" evidence="1">
    <location>
        <begin position="555"/>
        <end position="590"/>
    </location>
</feature>
<proteinExistence type="predicted"/>
<dbReference type="PANTHER" id="PTHR45691:SF6">
    <property type="entry name" value="PROTEIN DIAPHANOUS"/>
    <property type="match status" value="1"/>
</dbReference>
<protein>
    <submittedName>
        <fullName evidence="2">Uncharacterized protein</fullName>
    </submittedName>
</protein>
<accession>A0A2P6TWN3</accession>
<dbReference type="Gene3D" id="1.25.40.20">
    <property type="entry name" value="Ankyrin repeat-containing domain"/>
    <property type="match status" value="1"/>
</dbReference>
<evidence type="ECO:0000313" key="3">
    <source>
        <dbReference type="Proteomes" id="UP000239899"/>
    </source>
</evidence>
<dbReference type="InterPro" id="IPR051412">
    <property type="entry name" value="Formin_Homology_Diaphanous_sf"/>
</dbReference>
<dbReference type="PANTHER" id="PTHR45691">
    <property type="entry name" value="PROTEIN DIAPHANOUS"/>
    <property type="match status" value="1"/>
</dbReference>
<reference evidence="2 3" key="1">
    <citation type="journal article" date="2018" name="Plant J.">
        <title>Genome sequences of Chlorella sorokiniana UTEX 1602 and Micractinium conductrix SAG 241.80: implications to maltose excretion by a green alga.</title>
        <authorList>
            <person name="Arriola M.B."/>
            <person name="Velmurugan N."/>
            <person name="Zhang Y."/>
            <person name="Plunkett M.H."/>
            <person name="Hondzo H."/>
            <person name="Barney B.M."/>
        </authorList>
    </citation>
    <scope>NUCLEOTIDE SEQUENCE [LARGE SCALE GENOMIC DNA]</scope>
    <source>
        <strain evidence="3">UTEX 1602</strain>
    </source>
</reference>